<evidence type="ECO:0000256" key="4">
    <source>
        <dbReference type="ARBA" id="ARBA00022857"/>
    </source>
</evidence>
<feature type="domain" description="Aldehyde dehydrogenase" evidence="8">
    <location>
        <begin position="279"/>
        <end position="354"/>
    </location>
</feature>
<accession>A0A101HK49</accession>
<sequence>MQKNSVLRTLSELLRLQKEAILEANRSDMLAFPDMDEAMRDRLKVDDRKIEGMMQALEEVALQDDPEGKTIYQYIREDGLRVINRTVPFGTILIIYESRPDVTIEAAATAFKAGNRILLKGGKESLHTNSLLTRLWQEALTMNGADASYVTYLNLSREETRQLIRENSRKVDLIIPRGGEGLIRFVQENASVPVIVSGRGNNFLYIDADVDFEMAIRLVINGKKRISVCNAIDKVVIDRHLPELQEKVNRLATALQEKRIDVWGNRDIVSLCNKVREENDVATLCEEYLAPKIYLTLVNDLTEATEMINRYSGGHSAVIVTNDPAKADRFMLQADCAAVYHNASSRFTDGGQFGVGAEIAISTQKLHFRGPLGAQELVTNKWFVYGEGHIRE</sequence>
<keyword evidence="5 7" id="KW-0560">Oxidoreductase</keyword>
<dbReference type="Pfam" id="PF00171">
    <property type="entry name" value="Aldedh"/>
    <property type="match status" value="2"/>
</dbReference>
<dbReference type="Proteomes" id="UP000053860">
    <property type="component" value="Unassembled WGS sequence"/>
</dbReference>
<dbReference type="PANTHER" id="PTHR11063:SF8">
    <property type="entry name" value="DELTA-1-PYRROLINE-5-CARBOXYLATE SYNTHASE"/>
    <property type="match status" value="1"/>
</dbReference>
<dbReference type="Gene3D" id="3.40.605.10">
    <property type="entry name" value="Aldehyde Dehydrogenase, Chain A, domain 1"/>
    <property type="match status" value="1"/>
</dbReference>
<dbReference type="HAMAP" id="MF_00412">
    <property type="entry name" value="ProA"/>
    <property type="match status" value="1"/>
</dbReference>
<evidence type="ECO:0000313" key="9">
    <source>
        <dbReference type="EMBL" id="KUK78317.1"/>
    </source>
</evidence>
<evidence type="ECO:0000256" key="7">
    <source>
        <dbReference type="HAMAP-Rule" id="MF_00412"/>
    </source>
</evidence>
<dbReference type="NCBIfam" id="TIGR00407">
    <property type="entry name" value="proA"/>
    <property type="match status" value="1"/>
</dbReference>
<evidence type="ECO:0000256" key="2">
    <source>
        <dbReference type="ARBA" id="ARBA00022605"/>
    </source>
</evidence>
<protein>
    <recommendedName>
        <fullName evidence="7">Gamma-glutamyl phosphate reductase</fullName>
        <shortName evidence="7">GPR</shortName>
        <ecNumber evidence="7">1.2.1.41</ecNumber>
    </recommendedName>
    <alternativeName>
        <fullName evidence="7">Glutamate-5-semialdehyde dehydrogenase</fullName>
    </alternativeName>
    <alternativeName>
        <fullName evidence="7">Glutamyl-gamma-semialdehyde dehydrogenase</fullName>
        <shortName evidence="7">GSA dehydrogenase</shortName>
    </alternativeName>
</protein>
<proteinExistence type="inferred from homology"/>
<dbReference type="UniPathway" id="UPA00098">
    <property type="reaction ID" value="UER00360"/>
</dbReference>
<dbReference type="EC" id="1.2.1.41" evidence="7"/>
<evidence type="ECO:0000313" key="10">
    <source>
        <dbReference type="Proteomes" id="UP000053860"/>
    </source>
</evidence>
<dbReference type="Gene3D" id="3.40.309.10">
    <property type="entry name" value="Aldehyde Dehydrogenase, Chain A, domain 2"/>
    <property type="match status" value="1"/>
</dbReference>
<dbReference type="AlphaFoldDB" id="A0A101HK49"/>
<comment type="similarity">
    <text evidence="7">Belongs to the gamma-glutamyl phosphate reductase family.</text>
</comment>
<dbReference type="NCBIfam" id="NF001221">
    <property type="entry name" value="PRK00197.1"/>
    <property type="match status" value="1"/>
</dbReference>
<dbReference type="InterPro" id="IPR016163">
    <property type="entry name" value="Ald_DH_C"/>
</dbReference>
<comment type="subcellular location">
    <subcellularLocation>
        <location evidence="7">Cytoplasm</location>
    </subcellularLocation>
</comment>
<keyword evidence="2 7" id="KW-0028">Amino-acid biosynthesis</keyword>
<feature type="domain" description="Aldehyde dehydrogenase" evidence="8">
    <location>
        <begin position="49"/>
        <end position="254"/>
    </location>
</feature>
<reference evidence="10" key="1">
    <citation type="journal article" date="2015" name="MBio">
        <title>Genome-Resolved Metagenomic Analysis Reveals Roles for Candidate Phyla and Other Microbial Community Members in Biogeochemical Transformations in Oil Reservoirs.</title>
        <authorList>
            <person name="Hu P."/>
            <person name="Tom L."/>
            <person name="Singh A."/>
            <person name="Thomas B.C."/>
            <person name="Baker B.J."/>
            <person name="Piceno Y.M."/>
            <person name="Andersen G.L."/>
            <person name="Banfield J.F."/>
        </authorList>
    </citation>
    <scope>NUCLEOTIDE SEQUENCE [LARGE SCALE GENOMIC DNA]</scope>
</reference>
<keyword evidence="3 7" id="KW-0641">Proline biosynthesis</keyword>
<dbReference type="GO" id="GO:0055129">
    <property type="term" value="P:L-proline biosynthetic process"/>
    <property type="evidence" value="ECO:0007669"/>
    <property type="project" value="UniProtKB-UniRule"/>
</dbReference>
<evidence type="ECO:0000256" key="3">
    <source>
        <dbReference type="ARBA" id="ARBA00022650"/>
    </source>
</evidence>
<dbReference type="PANTHER" id="PTHR11063">
    <property type="entry name" value="GLUTAMATE SEMIALDEHYDE DEHYDROGENASE"/>
    <property type="match status" value="1"/>
</dbReference>
<dbReference type="GO" id="GO:0004350">
    <property type="term" value="F:glutamate-5-semialdehyde dehydrogenase activity"/>
    <property type="evidence" value="ECO:0007669"/>
    <property type="project" value="UniProtKB-UniRule"/>
</dbReference>
<comment type="function">
    <text evidence="7">Catalyzes the NADPH-dependent reduction of L-glutamate 5-phosphate into L-glutamate 5-semialdehyde and phosphate. The product spontaneously undergoes cyclization to form 1-pyrroline-5-carboxylate.</text>
</comment>
<dbReference type="PIRSF" id="PIRSF000151">
    <property type="entry name" value="GPR"/>
    <property type="match status" value="1"/>
</dbReference>
<comment type="catalytic activity">
    <reaction evidence="6 7">
        <text>L-glutamate 5-semialdehyde + phosphate + NADP(+) = L-glutamyl 5-phosphate + NADPH + H(+)</text>
        <dbReference type="Rhea" id="RHEA:19541"/>
        <dbReference type="ChEBI" id="CHEBI:15378"/>
        <dbReference type="ChEBI" id="CHEBI:43474"/>
        <dbReference type="ChEBI" id="CHEBI:57783"/>
        <dbReference type="ChEBI" id="CHEBI:58066"/>
        <dbReference type="ChEBI" id="CHEBI:58274"/>
        <dbReference type="ChEBI" id="CHEBI:58349"/>
        <dbReference type="EC" id="1.2.1.41"/>
    </reaction>
</comment>
<keyword evidence="7" id="KW-0963">Cytoplasm</keyword>
<dbReference type="GO" id="GO:0005737">
    <property type="term" value="C:cytoplasm"/>
    <property type="evidence" value="ECO:0007669"/>
    <property type="project" value="UniProtKB-SubCell"/>
</dbReference>
<comment type="caution">
    <text evidence="9">The sequence shown here is derived from an EMBL/GenBank/DDBJ whole genome shotgun (WGS) entry which is preliminary data.</text>
</comment>
<name>A0A101HK49_9BACT</name>
<dbReference type="SUPFAM" id="SSF53720">
    <property type="entry name" value="ALDH-like"/>
    <property type="match status" value="1"/>
</dbReference>
<organism evidence="9 10">
    <name type="scientific">Proteiniphilum acetatigenes</name>
    <dbReference type="NCBI Taxonomy" id="294710"/>
    <lineage>
        <taxon>Bacteria</taxon>
        <taxon>Pseudomonadati</taxon>
        <taxon>Bacteroidota</taxon>
        <taxon>Bacteroidia</taxon>
        <taxon>Bacteroidales</taxon>
        <taxon>Dysgonomonadaceae</taxon>
        <taxon>Proteiniphilum</taxon>
    </lineage>
</organism>
<dbReference type="InterPro" id="IPR016162">
    <property type="entry name" value="Ald_DH_N"/>
</dbReference>
<dbReference type="GO" id="GO:0050661">
    <property type="term" value="F:NADP binding"/>
    <property type="evidence" value="ECO:0007669"/>
    <property type="project" value="InterPro"/>
</dbReference>
<gene>
    <name evidence="7" type="primary">proA</name>
    <name evidence="9" type="ORF">XD92_0388</name>
</gene>
<dbReference type="PATRIC" id="fig|294710.3.peg.626"/>
<dbReference type="InterPro" id="IPR016161">
    <property type="entry name" value="Ald_DH/histidinol_DH"/>
</dbReference>
<dbReference type="InterPro" id="IPR012134">
    <property type="entry name" value="Glu-5-SA_DH"/>
</dbReference>
<evidence type="ECO:0000256" key="5">
    <source>
        <dbReference type="ARBA" id="ARBA00023002"/>
    </source>
</evidence>
<dbReference type="InterPro" id="IPR015590">
    <property type="entry name" value="Aldehyde_DH_dom"/>
</dbReference>
<evidence type="ECO:0000256" key="1">
    <source>
        <dbReference type="ARBA" id="ARBA00004985"/>
    </source>
</evidence>
<comment type="pathway">
    <text evidence="1 7">Amino-acid biosynthesis; L-proline biosynthesis; L-glutamate 5-semialdehyde from L-glutamate: step 2/2.</text>
</comment>
<dbReference type="CDD" id="cd07079">
    <property type="entry name" value="ALDH_F18-19_ProA-GPR"/>
    <property type="match status" value="1"/>
</dbReference>
<evidence type="ECO:0000256" key="6">
    <source>
        <dbReference type="ARBA" id="ARBA00049024"/>
    </source>
</evidence>
<keyword evidence="4 7" id="KW-0521">NADP</keyword>
<evidence type="ECO:0000259" key="8">
    <source>
        <dbReference type="Pfam" id="PF00171"/>
    </source>
</evidence>
<dbReference type="InterPro" id="IPR000965">
    <property type="entry name" value="GPR_dom"/>
</dbReference>
<dbReference type="EMBL" id="LGGN01000046">
    <property type="protein sequence ID" value="KUK78317.1"/>
    <property type="molecule type" value="Genomic_DNA"/>
</dbReference>